<dbReference type="EMBL" id="JAXIOK010000013">
    <property type="protein sequence ID" value="KAK4756201.1"/>
    <property type="molecule type" value="Genomic_DNA"/>
</dbReference>
<dbReference type="InterPro" id="IPR011992">
    <property type="entry name" value="EF-hand-dom_pair"/>
</dbReference>
<gene>
    <name evidence="6" type="ORF">SAY87_006328</name>
</gene>
<dbReference type="InterPro" id="IPR039647">
    <property type="entry name" value="EF_hand_pair_protein_CML-like"/>
</dbReference>
<reference evidence="6 7" key="1">
    <citation type="journal article" date="2023" name="Hortic Res">
        <title>Pangenome of water caltrop reveals structural variations and asymmetric subgenome divergence after allopolyploidization.</title>
        <authorList>
            <person name="Zhang X."/>
            <person name="Chen Y."/>
            <person name="Wang L."/>
            <person name="Yuan Y."/>
            <person name="Fang M."/>
            <person name="Shi L."/>
            <person name="Lu R."/>
            <person name="Comes H.P."/>
            <person name="Ma Y."/>
            <person name="Chen Y."/>
            <person name="Huang G."/>
            <person name="Zhou Y."/>
            <person name="Zheng Z."/>
            <person name="Qiu Y."/>
        </authorList>
    </citation>
    <scope>NUCLEOTIDE SEQUENCE [LARGE SCALE GENOMIC DNA]</scope>
    <source>
        <tissue evidence="6">Roots</tissue>
    </source>
</reference>
<comment type="caution">
    <text evidence="6">The sequence shown here is derived from an EMBL/GenBank/DDBJ whole genome shotgun (WGS) entry which is preliminary data.</text>
</comment>
<feature type="domain" description="EF-hand" evidence="5">
    <location>
        <begin position="27"/>
        <end position="62"/>
    </location>
</feature>
<organism evidence="6 7">
    <name type="scientific">Trapa incisa</name>
    <dbReference type="NCBI Taxonomy" id="236973"/>
    <lineage>
        <taxon>Eukaryota</taxon>
        <taxon>Viridiplantae</taxon>
        <taxon>Streptophyta</taxon>
        <taxon>Embryophyta</taxon>
        <taxon>Tracheophyta</taxon>
        <taxon>Spermatophyta</taxon>
        <taxon>Magnoliopsida</taxon>
        <taxon>eudicotyledons</taxon>
        <taxon>Gunneridae</taxon>
        <taxon>Pentapetalae</taxon>
        <taxon>rosids</taxon>
        <taxon>malvids</taxon>
        <taxon>Myrtales</taxon>
        <taxon>Lythraceae</taxon>
        <taxon>Trapa</taxon>
    </lineage>
</organism>
<dbReference type="InterPro" id="IPR002048">
    <property type="entry name" value="EF_hand_dom"/>
</dbReference>
<dbReference type="Pfam" id="PF13499">
    <property type="entry name" value="EF-hand_7"/>
    <property type="match status" value="1"/>
</dbReference>
<evidence type="ECO:0000256" key="2">
    <source>
        <dbReference type="ARBA" id="ARBA00022737"/>
    </source>
</evidence>
<evidence type="ECO:0000256" key="3">
    <source>
        <dbReference type="ARBA" id="ARBA00022837"/>
    </source>
</evidence>
<dbReference type="InterPro" id="IPR018247">
    <property type="entry name" value="EF_Hand_1_Ca_BS"/>
</dbReference>
<evidence type="ECO:0000256" key="4">
    <source>
        <dbReference type="SAM" id="MobiDB-lite"/>
    </source>
</evidence>
<dbReference type="Pfam" id="PF13405">
    <property type="entry name" value="EF-hand_6"/>
    <property type="match status" value="1"/>
</dbReference>
<dbReference type="FunFam" id="1.10.238.10:FF:000003">
    <property type="entry name" value="Calmodulin A"/>
    <property type="match status" value="1"/>
</dbReference>
<evidence type="ECO:0000313" key="6">
    <source>
        <dbReference type="EMBL" id="KAK4756201.1"/>
    </source>
</evidence>
<dbReference type="AlphaFoldDB" id="A0AAN7JXC4"/>
<evidence type="ECO:0000259" key="5">
    <source>
        <dbReference type="PROSITE" id="PS50222"/>
    </source>
</evidence>
<sequence>MARPTSSSPSSSTHLLETNLRESMSPLSVKDLRRVFDNLDKNGNGLLSLEELNGLLGMIGHTQSHEELEASVGKSSLDFDEFLLFYSNISGGGCSSEANSGEDVHLHEAFKVFDLNGDGYITSDELQSVLSRLGMWEDSNCSDCVRMIRAYDTNMDGHLDFEEFKNMMMLTIS</sequence>
<feature type="compositionally biased region" description="Low complexity" evidence="4">
    <location>
        <begin position="1"/>
        <end position="13"/>
    </location>
</feature>
<keyword evidence="1" id="KW-0479">Metal-binding</keyword>
<feature type="domain" description="EF-hand" evidence="5">
    <location>
        <begin position="101"/>
        <end position="136"/>
    </location>
</feature>
<dbReference type="SUPFAM" id="SSF47473">
    <property type="entry name" value="EF-hand"/>
    <property type="match status" value="1"/>
</dbReference>
<dbReference type="PROSITE" id="PS00018">
    <property type="entry name" value="EF_HAND_1"/>
    <property type="match status" value="3"/>
</dbReference>
<keyword evidence="3" id="KW-0106">Calcium</keyword>
<dbReference type="PANTHER" id="PTHR10891">
    <property type="entry name" value="EF-HAND CALCIUM-BINDING DOMAIN CONTAINING PROTEIN"/>
    <property type="match status" value="1"/>
</dbReference>
<evidence type="ECO:0000313" key="7">
    <source>
        <dbReference type="Proteomes" id="UP001345219"/>
    </source>
</evidence>
<keyword evidence="2" id="KW-0677">Repeat</keyword>
<proteinExistence type="predicted"/>
<dbReference type="Gene3D" id="1.10.238.10">
    <property type="entry name" value="EF-hand"/>
    <property type="match status" value="1"/>
</dbReference>
<feature type="region of interest" description="Disordered" evidence="4">
    <location>
        <begin position="1"/>
        <end position="20"/>
    </location>
</feature>
<dbReference type="CDD" id="cd00051">
    <property type="entry name" value="EFh"/>
    <property type="match status" value="1"/>
</dbReference>
<dbReference type="GO" id="GO:0005509">
    <property type="term" value="F:calcium ion binding"/>
    <property type="evidence" value="ECO:0007669"/>
    <property type="project" value="InterPro"/>
</dbReference>
<name>A0AAN7JXC4_9MYRT</name>
<evidence type="ECO:0000256" key="1">
    <source>
        <dbReference type="ARBA" id="ARBA00022723"/>
    </source>
</evidence>
<dbReference type="SMART" id="SM00054">
    <property type="entry name" value="EFh"/>
    <property type="match status" value="3"/>
</dbReference>
<keyword evidence="7" id="KW-1185">Reference proteome</keyword>
<dbReference type="PROSITE" id="PS50222">
    <property type="entry name" value="EF_HAND_2"/>
    <property type="match status" value="3"/>
</dbReference>
<feature type="domain" description="EF-hand" evidence="5">
    <location>
        <begin position="139"/>
        <end position="173"/>
    </location>
</feature>
<dbReference type="Proteomes" id="UP001345219">
    <property type="component" value="Chromosome 6"/>
</dbReference>
<accession>A0AAN7JXC4</accession>
<protein>
    <recommendedName>
        <fullName evidence="5">EF-hand domain-containing protein</fullName>
    </recommendedName>
</protein>